<dbReference type="CDD" id="cd04185">
    <property type="entry name" value="GT_2_like_b"/>
    <property type="match status" value="1"/>
</dbReference>
<dbReference type="OrthoDB" id="9771846at2"/>
<evidence type="ECO:0000313" key="3">
    <source>
        <dbReference type="Proteomes" id="UP000183253"/>
    </source>
</evidence>
<evidence type="ECO:0000313" key="2">
    <source>
        <dbReference type="EMBL" id="SEA89083.1"/>
    </source>
</evidence>
<dbReference type="EMBL" id="FNRI01000008">
    <property type="protein sequence ID" value="SEA89083.1"/>
    <property type="molecule type" value="Genomic_DNA"/>
</dbReference>
<dbReference type="PANTHER" id="PTHR43685">
    <property type="entry name" value="GLYCOSYLTRANSFERASE"/>
    <property type="match status" value="1"/>
</dbReference>
<dbReference type="InterPro" id="IPR029044">
    <property type="entry name" value="Nucleotide-diphossugar_trans"/>
</dbReference>
<dbReference type="GO" id="GO:0016740">
    <property type="term" value="F:transferase activity"/>
    <property type="evidence" value="ECO:0007669"/>
    <property type="project" value="UniProtKB-KW"/>
</dbReference>
<dbReference type="Pfam" id="PF00535">
    <property type="entry name" value="Glycos_transf_2"/>
    <property type="match status" value="1"/>
</dbReference>
<dbReference type="STRING" id="1033731.SAMN05444145_108110"/>
<name>A0A1H4EVN0_9BACT</name>
<dbReference type="RefSeq" id="WP_010264961.1">
    <property type="nucleotide sequence ID" value="NZ_CAEG01000015.1"/>
</dbReference>
<dbReference type="SUPFAM" id="SSF53448">
    <property type="entry name" value="Nucleotide-diphospho-sugar transferases"/>
    <property type="match status" value="1"/>
</dbReference>
<keyword evidence="2" id="KW-0808">Transferase</keyword>
<dbReference type="AlphaFoldDB" id="A0A1H4EVN0"/>
<gene>
    <name evidence="2" type="ORF">SAMN05444145_108110</name>
</gene>
<proteinExistence type="predicted"/>
<organism evidence="2 3">
    <name type="scientific">Alistipes timonensis JC136</name>
    <dbReference type="NCBI Taxonomy" id="1033731"/>
    <lineage>
        <taxon>Bacteria</taxon>
        <taxon>Pseudomonadati</taxon>
        <taxon>Bacteroidota</taxon>
        <taxon>Bacteroidia</taxon>
        <taxon>Bacteroidales</taxon>
        <taxon>Rikenellaceae</taxon>
        <taxon>Alistipes</taxon>
    </lineage>
</organism>
<accession>A0A1H4EVN0</accession>
<feature type="domain" description="Glycosyltransferase 2-like" evidence="1">
    <location>
        <begin position="6"/>
        <end position="166"/>
    </location>
</feature>
<dbReference type="InterPro" id="IPR050834">
    <property type="entry name" value="Glycosyltransf_2"/>
</dbReference>
<evidence type="ECO:0000259" key="1">
    <source>
        <dbReference type="Pfam" id="PF00535"/>
    </source>
</evidence>
<sequence>MKVFAFVVTYNRLELLKKTIGSLRRQTYRIDCLVVVNNASTDGTDAWLAQQHDLHVITQENLGGAGGFHAGVKYCFEQGADWIWMMDDDVFPQEDCLEILLKYKDKSGCLQPARYHRDLVPVEWGYAGKYPNFHLLEKVELEKECCPVQTGCFEGMCIHRSVVEKIGYPDPRFFIAGDDTVYGFAAHFHTPVLLIRGARLVRASLSGEKKISPMYLYYTSRNFYLGEEYYKRFFHKKGYSTRIMLKHWLNILLTTIHFYRSLKIEPAVRHMAVSAVWRGCCDGRRGRYGKTFNL</sequence>
<dbReference type="InterPro" id="IPR001173">
    <property type="entry name" value="Glyco_trans_2-like"/>
</dbReference>
<dbReference type="PANTHER" id="PTHR43685:SF2">
    <property type="entry name" value="GLYCOSYLTRANSFERASE 2-LIKE DOMAIN-CONTAINING PROTEIN"/>
    <property type="match status" value="1"/>
</dbReference>
<dbReference type="Gene3D" id="3.90.550.10">
    <property type="entry name" value="Spore Coat Polysaccharide Biosynthesis Protein SpsA, Chain A"/>
    <property type="match status" value="1"/>
</dbReference>
<dbReference type="Proteomes" id="UP000183253">
    <property type="component" value="Unassembled WGS sequence"/>
</dbReference>
<reference evidence="2 3" key="1">
    <citation type="submission" date="2016-10" db="EMBL/GenBank/DDBJ databases">
        <authorList>
            <person name="de Groot N.N."/>
        </authorList>
    </citation>
    <scope>NUCLEOTIDE SEQUENCE [LARGE SCALE GENOMIC DNA]</scope>
    <source>
        <strain evidence="2 3">DSM 25383</strain>
    </source>
</reference>
<protein>
    <submittedName>
        <fullName evidence="2">Glycosyltransferase, GT2 family</fullName>
    </submittedName>
</protein>
<keyword evidence="3" id="KW-1185">Reference proteome</keyword>